<dbReference type="GO" id="GO:0042597">
    <property type="term" value="C:periplasmic space"/>
    <property type="evidence" value="ECO:0007669"/>
    <property type="project" value="UniProtKB-SubCell"/>
</dbReference>
<evidence type="ECO:0000256" key="5">
    <source>
        <dbReference type="ARBA" id="ARBA00049629"/>
    </source>
</evidence>
<sequence>MTRISLKHAKKTVIAAALAGSMATSAVAGEVEVLHWWTSGGEARAISVLKEMVESEGHTWKDFAVAGGGGENAMTVLRARAVSGNPPASAQIKGLEIQEWGDLGFLATLDNVARAEGWDNVLPPVVSDVMKHEGSYVAVPVNVHRVNWMWVNPSALQRAGASVPTTMAELWETAEKLKAAGITPIAHGGQAWQDATTFESIALSVGGPEFFERAFVEHDQAALTGPDMLKTFEEFRKVRNYIDAGSPGRDWNIATAMVIRGEAGMQFMGDWAKGEFSAANMSPGSDYLCVPFPGTDGTFTFNIDSLAMFSQRNTANVEAQQTMARLVLSPEFQETFNLNKGSIPVRLDQNMAPFDECAVSAMNTFQETSQSGSGLVPSMAHGMSTTSAVSGAIFDVVTTYFNSNMSAQDGVRQLANAVRAAQ</sequence>
<dbReference type="InterPro" id="IPR050490">
    <property type="entry name" value="Bact_solute-bd_prot1"/>
</dbReference>
<evidence type="ECO:0000256" key="3">
    <source>
        <dbReference type="ARBA" id="ARBA00022448"/>
    </source>
</evidence>
<dbReference type="AlphaFoldDB" id="A0AB38YG85"/>
<dbReference type="EMBL" id="CP101717">
    <property type="protein sequence ID" value="WLD58307.1"/>
    <property type="molecule type" value="Genomic_DNA"/>
</dbReference>
<accession>A0AB38YG85</accession>
<evidence type="ECO:0000256" key="6">
    <source>
        <dbReference type="ARBA" id="ARBA00049753"/>
    </source>
</evidence>
<dbReference type="Gene3D" id="3.40.190.10">
    <property type="entry name" value="Periplasmic binding protein-like II"/>
    <property type="match status" value="2"/>
</dbReference>
<keyword evidence="3" id="KW-0813">Transport</keyword>
<feature type="signal peptide" evidence="7">
    <location>
        <begin position="1"/>
        <end position="28"/>
    </location>
</feature>
<protein>
    <recommendedName>
        <fullName evidence="6">Probable sugar-binding periplasmic protein</fullName>
    </recommendedName>
</protein>
<dbReference type="PANTHER" id="PTHR43649">
    <property type="entry name" value="ARABINOSE-BINDING PROTEIN-RELATED"/>
    <property type="match status" value="1"/>
</dbReference>
<name>A0AB38YG85_9GAMM</name>
<evidence type="ECO:0000256" key="1">
    <source>
        <dbReference type="ARBA" id="ARBA00004418"/>
    </source>
</evidence>
<proteinExistence type="inferred from homology"/>
<dbReference type="RefSeq" id="WP_304995593.1">
    <property type="nucleotide sequence ID" value="NZ_CP101717.1"/>
</dbReference>
<reference evidence="8" key="1">
    <citation type="submission" date="2022-07" db="EMBL/GenBank/DDBJ databases">
        <title>Complete genome sequence of Salinispirillum sp. LH10-3-1 capable of multiple carbohydrate inversion isolated from a soda lake.</title>
        <authorList>
            <person name="Liu J."/>
            <person name="Zhai Y."/>
            <person name="Zhang H."/>
            <person name="Yang H."/>
            <person name="Qu J."/>
            <person name="Li J."/>
        </authorList>
    </citation>
    <scope>NUCLEOTIDE SEQUENCE</scope>
    <source>
        <strain evidence="8">LH 10-3-1</strain>
    </source>
</reference>
<evidence type="ECO:0000256" key="2">
    <source>
        <dbReference type="ARBA" id="ARBA00008520"/>
    </source>
</evidence>
<evidence type="ECO:0000256" key="4">
    <source>
        <dbReference type="ARBA" id="ARBA00022729"/>
    </source>
</evidence>
<comment type="similarity">
    <text evidence="2">Belongs to the bacterial solute-binding protein 1 family.</text>
</comment>
<dbReference type="SUPFAM" id="SSF53850">
    <property type="entry name" value="Periplasmic binding protein-like II"/>
    <property type="match status" value="1"/>
</dbReference>
<gene>
    <name evidence="8" type="ORF">NFC81_00595</name>
</gene>
<evidence type="ECO:0000256" key="7">
    <source>
        <dbReference type="SAM" id="SignalP"/>
    </source>
</evidence>
<organism evidence="8">
    <name type="scientific">Salinispirillum sp. LH 10-3-1</name>
    <dbReference type="NCBI Taxonomy" id="2952525"/>
    <lineage>
        <taxon>Bacteria</taxon>
        <taxon>Pseudomonadati</taxon>
        <taxon>Pseudomonadota</taxon>
        <taxon>Gammaproteobacteria</taxon>
        <taxon>Oceanospirillales</taxon>
        <taxon>Saccharospirillaceae</taxon>
        <taxon>Salinispirillum</taxon>
    </lineage>
</organism>
<comment type="function">
    <text evidence="5">Part of a binding-protein-dependent transport system for a sugar.</text>
</comment>
<dbReference type="PANTHER" id="PTHR43649:SF28">
    <property type="entry name" value="BINDING PROTEIN COMPONENT OF ABC SUGAR TRANSPORTER-RELATED"/>
    <property type="match status" value="1"/>
</dbReference>
<comment type="subcellular location">
    <subcellularLocation>
        <location evidence="1">Periplasm</location>
    </subcellularLocation>
</comment>
<evidence type="ECO:0000313" key="8">
    <source>
        <dbReference type="EMBL" id="WLD58307.1"/>
    </source>
</evidence>
<keyword evidence="4 7" id="KW-0732">Signal</keyword>
<dbReference type="InterPro" id="IPR006059">
    <property type="entry name" value="SBP"/>
</dbReference>
<dbReference type="Pfam" id="PF01547">
    <property type="entry name" value="SBP_bac_1"/>
    <property type="match status" value="1"/>
</dbReference>
<feature type="chain" id="PRO_5044319877" description="Probable sugar-binding periplasmic protein" evidence="7">
    <location>
        <begin position="29"/>
        <end position="422"/>
    </location>
</feature>